<accession>A0A178I0G5</accession>
<dbReference type="OrthoDB" id="7951450at2"/>
<evidence type="ECO:0000313" key="4">
    <source>
        <dbReference type="Proteomes" id="UP000078389"/>
    </source>
</evidence>
<evidence type="ECO:0000259" key="2">
    <source>
        <dbReference type="Pfam" id="PF21722"/>
    </source>
</evidence>
<feature type="region of interest" description="Disordered" evidence="1">
    <location>
        <begin position="213"/>
        <end position="243"/>
    </location>
</feature>
<dbReference type="Proteomes" id="UP000078389">
    <property type="component" value="Unassembled WGS sequence"/>
</dbReference>
<feature type="compositionally biased region" description="Gly residues" evidence="1">
    <location>
        <begin position="489"/>
        <end position="498"/>
    </location>
</feature>
<comment type="caution">
    <text evidence="3">The sequence shown here is derived from an EMBL/GenBank/DDBJ whole genome shotgun (WGS) entry which is preliminary data.</text>
</comment>
<dbReference type="RefSeq" id="WP_067454905.1">
    <property type="nucleotide sequence ID" value="NZ_LVVY01000079.1"/>
</dbReference>
<feature type="region of interest" description="Disordered" evidence="1">
    <location>
        <begin position="21"/>
        <end position="42"/>
    </location>
</feature>
<feature type="region of interest" description="Disordered" evidence="1">
    <location>
        <begin position="484"/>
        <end position="515"/>
    </location>
</feature>
<reference evidence="3 4" key="1">
    <citation type="submission" date="2016-03" db="EMBL/GenBank/DDBJ databases">
        <title>Genome sequencing of Devosia sp. S37.</title>
        <authorList>
            <person name="Mohd Nor M."/>
        </authorList>
    </citation>
    <scope>NUCLEOTIDE SEQUENCE [LARGE SCALE GENOMIC DNA]</scope>
    <source>
        <strain evidence="3 4">S37</strain>
    </source>
</reference>
<dbReference type="InterPro" id="IPR049304">
    <property type="entry name" value="Gly_rich_dom"/>
</dbReference>
<evidence type="ECO:0000256" key="1">
    <source>
        <dbReference type="SAM" id="MobiDB-lite"/>
    </source>
</evidence>
<organism evidence="3 4">
    <name type="scientific">Devosia elaeis</name>
    <dbReference type="NCBI Taxonomy" id="1770058"/>
    <lineage>
        <taxon>Bacteria</taxon>
        <taxon>Pseudomonadati</taxon>
        <taxon>Pseudomonadota</taxon>
        <taxon>Alphaproteobacteria</taxon>
        <taxon>Hyphomicrobiales</taxon>
        <taxon>Devosiaceae</taxon>
        <taxon>Devosia</taxon>
    </lineage>
</organism>
<dbReference type="STRING" id="1770058.A3840_08640"/>
<protein>
    <recommendedName>
        <fullName evidence="2">Glycine-rich domain-containing protein</fullName>
    </recommendedName>
</protein>
<evidence type="ECO:0000313" key="3">
    <source>
        <dbReference type="EMBL" id="OAM77688.1"/>
    </source>
</evidence>
<dbReference type="EMBL" id="LVVY01000079">
    <property type="protein sequence ID" value="OAM77688.1"/>
    <property type="molecule type" value="Genomic_DNA"/>
</dbReference>
<name>A0A178I0G5_9HYPH</name>
<dbReference type="AlphaFoldDB" id="A0A178I0G5"/>
<proteinExistence type="predicted"/>
<sequence length="577" mass="56919">MAAIDVVNRVLREFRRYTGDGLPGEPVNAPLPVGDPQSGVHSPKKAELRNALKAVLAAYFDKRGVETLADLQTITPEAGTQPVGVVYADPDPANNGEYLWNGATWVRQRGFPDTFARVALSGSGSAQTGVVEAGVNPADVEVFFSFVTTENTGPLTLSINGGPARQVVNLAGNSLSAGEWTGMVMFARDGERYRLLLDAGAALSAAQSASEAGSSKAHAQEWAQSDDPISEAAGGDGSTDRSAKWWAEQAAAAAVGLEGGLTPEVVIGSSYEPVMDDKNTKLKRLLDASGVTLTIPPASSVAFAVGTILTFEQAGAGQVTIEEGPGVNVIVPSGQTNKSAGENSIFQAAKIDTDMWVVFGALETSQVGFLLGSTQVFTSSGTWTKPAGCAAVRVRVVGAGGGGGGVTGGASQAAAAGGGGGGGYAEKWITSALGATETVTIGAAGTGGAAGANNGNAGGATSFGAHVIANGGGGGTAMTAGTSATTGAPGAGGAGSGGDLNVPGSPGDRGIRSSDSVIVGARGGDSQLGYGAQNQGNNAGSNGTGYGAGGGGAATISDTNRAGGNGTAGVVIVEEYY</sequence>
<feature type="domain" description="Glycine-rich" evidence="2">
    <location>
        <begin position="380"/>
        <end position="574"/>
    </location>
</feature>
<gene>
    <name evidence="3" type="ORF">A3840_08640</name>
</gene>
<dbReference type="Pfam" id="PF21722">
    <property type="entry name" value="Gly_rich_2"/>
    <property type="match status" value="1"/>
</dbReference>
<keyword evidence="4" id="KW-1185">Reference proteome</keyword>